<gene>
    <name evidence="2" type="ORF">IF1G_03225</name>
</gene>
<feature type="region of interest" description="Disordered" evidence="1">
    <location>
        <begin position="1"/>
        <end position="24"/>
    </location>
</feature>
<reference evidence="2 3" key="1">
    <citation type="journal article" date="2019" name="Appl. Microbiol. Biotechnol.">
        <title>Genome sequence of Isaria javanica and comparative genome analysis insights into family S53 peptidase evolution in fungal entomopathogens.</title>
        <authorList>
            <person name="Lin R."/>
            <person name="Zhang X."/>
            <person name="Xin B."/>
            <person name="Zou M."/>
            <person name="Gao Y."/>
            <person name="Qin F."/>
            <person name="Hu Q."/>
            <person name="Xie B."/>
            <person name="Cheng X."/>
        </authorList>
    </citation>
    <scope>NUCLEOTIDE SEQUENCE [LARGE SCALE GENOMIC DNA]</scope>
    <source>
        <strain evidence="2 3">IJ1G</strain>
    </source>
</reference>
<dbReference type="AlphaFoldDB" id="A0A545V6Y8"/>
<feature type="region of interest" description="Disordered" evidence="1">
    <location>
        <begin position="92"/>
        <end position="324"/>
    </location>
</feature>
<evidence type="ECO:0000313" key="2">
    <source>
        <dbReference type="EMBL" id="TQV97482.1"/>
    </source>
</evidence>
<feature type="compositionally biased region" description="Basic and acidic residues" evidence="1">
    <location>
        <begin position="274"/>
        <end position="291"/>
    </location>
</feature>
<feature type="compositionally biased region" description="Polar residues" evidence="1">
    <location>
        <begin position="48"/>
        <end position="59"/>
    </location>
</feature>
<feature type="compositionally biased region" description="Basic and acidic residues" evidence="1">
    <location>
        <begin position="238"/>
        <end position="248"/>
    </location>
</feature>
<evidence type="ECO:0000313" key="3">
    <source>
        <dbReference type="Proteomes" id="UP000315783"/>
    </source>
</evidence>
<feature type="region of interest" description="Disordered" evidence="1">
    <location>
        <begin position="493"/>
        <end position="540"/>
    </location>
</feature>
<feature type="compositionally biased region" description="Low complexity" evidence="1">
    <location>
        <begin position="92"/>
        <end position="103"/>
    </location>
</feature>
<name>A0A545V6Y8_9HYPO</name>
<organism evidence="2 3">
    <name type="scientific">Cordyceps javanica</name>
    <dbReference type="NCBI Taxonomy" id="43265"/>
    <lineage>
        <taxon>Eukaryota</taxon>
        <taxon>Fungi</taxon>
        <taxon>Dikarya</taxon>
        <taxon>Ascomycota</taxon>
        <taxon>Pezizomycotina</taxon>
        <taxon>Sordariomycetes</taxon>
        <taxon>Hypocreomycetidae</taxon>
        <taxon>Hypocreales</taxon>
        <taxon>Cordycipitaceae</taxon>
        <taxon>Cordyceps</taxon>
    </lineage>
</organism>
<accession>A0A545V6Y8</accession>
<keyword evidence="3" id="KW-1185">Reference proteome</keyword>
<feature type="region of interest" description="Disordered" evidence="1">
    <location>
        <begin position="370"/>
        <end position="424"/>
    </location>
</feature>
<feature type="compositionally biased region" description="Low complexity" evidence="1">
    <location>
        <begin position="132"/>
        <end position="144"/>
    </location>
</feature>
<feature type="compositionally biased region" description="Low complexity" evidence="1">
    <location>
        <begin position="599"/>
        <end position="610"/>
    </location>
</feature>
<comment type="caution">
    <text evidence="2">The sequence shown here is derived from an EMBL/GenBank/DDBJ whole genome shotgun (WGS) entry which is preliminary data.</text>
</comment>
<feature type="region of interest" description="Disordered" evidence="1">
    <location>
        <begin position="46"/>
        <end position="68"/>
    </location>
</feature>
<feature type="region of interest" description="Disordered" evidence="1">
    <location>
        <begin position="591"/>
        <end position="660"/>
    </location>
</feature>
<protein>
    <submittedName>
        <fullName evidence="2">Uncharacterized protein</fullName>
    </submittedName>
</protein>
<dbReference type="OrthoDB" id="5244050at2759"/>
<dbReference type="Proteomes" id="UP000315783">
    <property type="component" value="Unassembled WGS sequence"/>
</dbReference>
<feature type="compositionally biased region" description="Acidic residues" evidence="1">
    <location>
        <begin position="611"/>
        <end position="627"/>
    </location>
</feature>
<feature type="compositionally biased region" description="Polar residues" evidence="1">
    <location>
        <begin position="115"/>
        <end position="127"/>
    </location>
</feature>
<sequence>MARFSFVKARKKESPQPNFAKPMSKAHKILGSTPISIDSLQPWDDVSSGFSGRISNTTPSYAYSEDDSSDYHVAIASSDYDSSNDSEIRLAALESSSLGSGSEDSMGDATHGPRKTQSTSTIRSWYDTSKESSPTSQQPQATSTVRGVPPKIHKMLDLESSPTAPKPKKKPPMLDFSNLRGSSRLSRKAPNGPTQSDSTIAKEFESPTVESPLSLAAPIGKPRKTHKRSTKDGAPSSDLKETHSTTVERRHRTGSTKEAPSLYDHYEQMTIRQLMHEDQKLKEEQQNDHGTKQQGTNTDDNEEPWTAQDSPWLQDTLPPTPQTAFMIGLTPAASHKRTNSAGSKMIANTKQSTTLGTSDLQATSMLMLSSDSEDDNEPTSLLPRWTTSLNNHSPSASGPLPLPPRVSSRASDHRPMRHSNKPSFASVNTYSTFLSNSRLSTATAIDANFESSMPYTSDFLSRTSSISDASRASALQPSANYVHEARAVNMLVGRRPMTVDNGEKNSPEELSSSSSLSPAARKALNLSQTPPEELTPPLSPTSVDFFLRSARSSVDGSGSQSRYMAVTRKEQMLLSALRNNKQYGKEQSFNTLQQCDQNSSTETLTTASTSEEVEEDEEDEGDEEEGESNSAVQRKKPRQSMEGWAHNGSDDESSMSPFQPHAVTDALLAVLDLTATASKDDARATDRRRNLGH</sequence>
<feature type="compositionally biased region" description="Low complexity" evidence="1">
    <location>
        <begin position="508"/>
        <end position="518"/>
    </location>
</feature>
<dbReference type="EMBL" id="SPUK01000004">
    <property type="protein sequence ID" value="TQV97482.1"/>
    <property type="molecule type" value="Genomic_DNA"/>
</dbReference>
<proteinExistence type="predicted"/>
<evidence type="ECO:0000256" key="1">
    <source>
        <dbReference type="SAM" id="MobiDB-lite"/>
    </source>
</evidence>